<protein>
    <recommendedName>
        <fullName evidence="6">Protein kinase domain-containing protein</fullName>
    </recommendedName>
</protein>
<dbReference type="KEGG" id="mbd:MEBOL_003109"/>
<evidence type="ECO:0000313" key="8">
    <source>
        <dbReference type="Proteomes" id="UP000217289"/>
    </source>
</evidence>
<dbReference type="RefSeq" id="WP_157775006.1">
    <property type="nucleotide sequence ID" value="NZ_CP022163.1"/>
</dbReference>
<keyword evidence="2" id="KW-0547">Nucleotide-binding</keyword>
<evidence type="ECO:0000256" key="2">
    <source>
        <dbReference type="ARBA" id="ARBA00022741"/>
    </source>
</evidence>
<dbReference type="CDD" id="cd14014">
    <property type="entry name" value="STKc_PknB_like"/>
    <property type="match status" value="1"/>
</dbReference>
<evidence type="ECO:0000313" key="7">
    <source>
        <dbReference type="EMBL" id="ATB29654.1"/>
    </source>
</evidence>
<dbReference type="GO" id="GO:0005524">
    <property type="term" value="F:ATP binding"/>
    <property type="evidence" value="ECO:0007669"/>
    <property type="project" value="UniProtKB-KW"/>
</dbReference>
<dbReference type="Gene3D" id="1.10.510.10">
    <property type="entry name" value="Transferase(Phosphotransferase) domain 1"/>
    <property type="match status" value="1"/>
</dbReference>
<dbReference type="Proteomes" id="UP000217289">
    <property type="component" value="Chromosome"/>
</dbReference>
<dbReference type="PANTHER" id="PTHR43289">
    <property type="entry name" value="MITOGEN-ACTIVATED PROTEIN KINASE KINASE KINASE 20-RELATED"/>
    <property type="match status" value="1"/>
</dbReference>
<dbReference type="SMART" id="SM00220">
    <property type="entry name" value="S_TKc"/>
    <property type="match status" value="1"/>
</dbReference>
<dbReference type="SUPFAM" id="SSF56112">
    <property type="entry name" value="Protein kinase-like (PK-like)"/>
    <property type="match status" value="1"/>
</dbReference>
<keyword evidence="3" id="KW-0418">Kinase</keyword>
<accession>A0A250ICS1</accession>
<evidence type="ECO:0000259" key="6">
    <source>
        <dbReference type="PROSITE" id="PS50011"/>
    </source>
</evidence>
<gene>
    <name evidence="7" type="ORF">MEBOL_003109</name>
</gene>
<evidence type="ECO:0000256" key="3">
    <source>
        <dbReference type="ARBA" id="ARBA00022777"/>
    </source>
</evidence>
<feature type="compositionally biased region" description="Basic and acidic residues" evidence="5">
    <location>
        <begin position="355"/>
        <end position="370"/>
    </location>
</feature>
<sequence length="545" mass="60801">MHDALHLEPGTLVAGFLIEGPLASGGFGTVYRAWRDGRRFALKLLPLEDPRSDREMDALRRQRHPNVVGFQGWGLWPDEAPRYQVLALEYVEGRTLLAWADEENPSALELVHQVLLPFVLLLADVHDSGVVHRDVKETNILVRQKDGQPVLVDFGAACHEGAKRLTPRLPPGTPEYRSPEQLRLAREWTGEPLPVSPRDDLWALGVTLYWLLTRTMPFGDRHGALTQAILHQTPPAPQVLNPRVPPALGDVCMRMLEKNPEARYPDARALAQALSEAWSHADRAWNHPLLARPAPEPAPPAAAPERRSRLTWALTMGLALVLFSLTPRYEWSELPPPQQAGSRQEMAAARMTGEVVRDAEPRTSPRKNTDMKTSPKVRTVTRAALLAGAACMAPGCATMKFNPPPPPTECPPGAAATHERFRFMSPDVYRYTNTIEFVRQQRRREEPITVEEGAIKVVTLGSWGDLPDSTTLVGRLYFTREKIYGRFTEAHLDDGEVVPICMELKPEGGGSTGIRLPKGSTPHRASVSNNQGVRLMKRFEYLNWD</sequence>
<feature type="region of interest" description="Disordered" evidence="5">
    <location>
        <begin position="354"/>
        <end position="375"/>
    </location>
</feature>
<reference evidence="7 8" key="1">
    <citation type="submission" date="2017-06" db="EMBL/GenBank/DDBJ databases">
        <authorList>
            <person name="Kim H.J."/>
            <person name="Triplett B.A."/>
        </authorList>
    </citation>
    <scope>NUCLEOTIDE SEQUENCE [LARGE SCALE GENOMIC DNA]</scope>
    <source>
        <strain evidence="7 8">DSM 14713</strain>
    </source>
</reference>
<dbReference type="Pfam" id="PF00069">
    <property type="entry name" value="Pkinase"/>
    <property type="match status" value="1"/>
</dbReference>
<dbReference type="GO" id="GO:0004674">
    <property type="term" value="F:protein serine/threonine kinase activity"/>
    <property type="evidence" value="ECO:0007669"/>
    <property type="project" value="TreeGrafter"/>
</dbReference>
<dbReference type="InterPro" id="IPR000719">
    <property type="entry name" value="Prot_kinase_dom"/>
</dbReference>
<organism evidence="7 8">
    <name type="scientific">Melittangium boletus DSM 14713</name>
    <dbReference type="NCBI Taxonomy" id="1294270"/>
    <lineage>
        <taxon>Bacteria</taxon>
        <taxon>Pseudomonadati</taxon>
        <taxon>Myxococcota</taxon>
        <taxon>Myxococcia</taxon>
        <taxon>Myxococcales</taxon>
        <taxon>Cystobacterineae</taxon>
        <taxon>Archangiaceae</taxon>
        <taxon>Melittangium</taxon>
    </lineage>
</organism>
<dbReference type="PANTHER" id="PTHR43289:SF6">
    <property type="entry name" value="SERINE_THREONINE-PROTEIN KINASE NEKL-3"/>
    <property type="match status" value="1"/>
</dbReference>
<proteinExistence type="predicted"/>
<evidence type="ECO:0000256" key="5">
    <source>
        <dbReference type="SAM" id="MobiDB-lite"/>
    </source>
</evidence>
<evidence type="ECO:0000256" key="1">
    <source>
        <dbReference type="ARBA" id="ARBA00022679"/>
    </source>
</evidence>
<dbReference type="InterPro" id="IPR011009">
    <property type="entry name" value="Kinase-like_dom_sf"/>
</dbReference>
<dbReference type="AlphaFoldDB" id="A0A250ICS1"/>
<dbReference type="PROSITE" id="PS00108">
    <property type="entry name" value="PROTEIN_KINASE_ST"/>
    <property type="match status" value="1"/>
</dbReference>
<dbReference type="Gene3D" id="3.30.200.20">
    <property type="entry name" value="Phosphorylase Kinase, domain 1"/>
    <property type="match status" value="1"/>
</dbReference>
<feature type="domain" description="Protein kinase" evidence="6">
    <location>
        <begin position="16"/>
        <end position="290"/>
    </location>
</feature>
<evidence type="ECO:0000256" key="4">
    <source>
        <dbReference type="ARBA" id="ARBA00022840"/>
    </source>
</evidence>
<keyword evidence="8" id="KW-1185">Reference proteome</keyword>
<dbReference type="EMBL" id="CP022163">
    <property type="protein sequence ID" value="ATB29654.1"/>
    <property type="molecule type" value="Genomic_DNA"/>
</dbReference>
<name>A0A250ICS1_9BACT</name>
<dbReference type="PROSITE" id="PS50011">
    <property type="entry name" value="PROTEIN_KINASE_DOM"/>
    <property type="match status" value="1"/>
</dbReference>
<keyword evidence="4" id="KW-0067">ATP-binding</keyword>
<dbReference type="OrthoDB" id="5524425at2"/>
<dbReference type="InterPro" id="IPR008271">
    <property type="entry name" value="Ser/Thr_kinase_AS"/>
</dbReference>
<keyword evidence="1" id="KW-0808">Transferase</keyword>